<name>A0ABW0ZA24_9ACTN</name>
<evidence type="ECO:0000313" key="3">
    <source>
        <dbReference type="Proteomes" id="UP001596072"/>
    </source>
</evidence>
<keyword evidence="1" id="KW-1133">Transmembrane helix</keyword>
<organism evidence="2 3">
    <name type="scientific">Nocardioides vastitatis</name>
    <dbReference type="NCBI Taxonomy" id="2568655"/>
    <lineage>
        <taxon>Bacteria</taxon>
        <taxon>Bacillati</taxon>
        <taxon>Actinomycetota</taxon>
        <taxon>Actinomycetes</taxon>
        <taxon>Propionibacteriales</taxon>
        <taxon>Nocardioidaceae</taxon>
        <taxon>Nocardioides</taxon>
    </lineage>
</organism>
<evidence type="ECO:0000256" key="1">
    <source>
        <dbReference type="SAM" id="Phobius"/>
    </source>
</evidence>
<dbReference type="RefSeq" id="WP_136436281.1">
    <property type="nucleotide sequence ID" value="NZ_JBHSNS010000001.1"/>
</dbReference>
<feature type="transmembrane region" description="Helical" evidence="1">
    <location>
        <begin position="249"/>
        <end position="272"/>
    </location>
</feature>
<dbReference type="EMBL" id="JBHSNS010000001">
    <property type="protein sequence ID" value="MFC5727835.1"/>
    <property type="molecule type" value="Genomic_DNA"/>
</dbReference>
<sequence>MSTASMVPPATLDVASTPRTPFVRLVQVEWRKMVDTRSGFWLLTITAGLLALVMALIVLVVGLNDFQVDARGISQGMTIPVSLLLPVFAILIVTSEWSQRTALTSFTLEPHRSRVVLAKLVAVTTLAVCTIAVAFVLGALTNVLCAAVTGNPLEWNLDGSELVWLVIQQMLFFAMGFAFGMLLLNTPGAIAIYYVIALMLPLMVWGTLYAIFDWAKDVLPWVDLGFAMAPLSTGADPLGRPVDVEAVTYVQTAFTALVWVGVPVALGMWRILRAEVK</sequence>
<keyword evidence="3" id="KW-1185">Reference proteome</keyword>
<protein>
    <submittedName>
        <fullName evidence="2">ABC transporter permease</fullName>
    </submittedName>
</protein>
<keyword evidence="1" id="KW-0472">Membrane</keyword>
<feature type="transmembrane region" description="Helical" evidence="1">
    <location>
        <begin position="40"/>
        <end position="61"/>
    </location>
</feature>
<proteinExistence type="predicted"/>
<accession>A0ABW0ZA24</accession>
<feature type="transmembrane region" description="Helical" evidence="1">
    <location>
        <begin position="162"/>
        <end position="184"/>
    </location>
</feature>
<feature type="transmembrane region" description="Helical" evidence="1">
    <location>
        <begin position="191"/>
        <end position="212"/>
    </location>
</feature>
<dbReference type="Proteomes" id="UP001596072">
    <property type="component" value="Unassembled WGS sequence"/>
</dbReference>
<keyword evidence="1" id="KW-0812">Transmembrane</keyword>
<comment type="caution">
    <text evidence="2">The sequence shown here is derived from an EMBL/GenBank/DDBJ whole genome shotgun (WGS) entry which is preliminary data.</text>
</comment>
<evidence type="ECO:0000313" key="2">
    <source>
        <dbReference type="EMBL" id="MFC5727835.1"/>
    </source>
</evidence>
<gene>
    <name evidence="2" type="ORF">ACFPQB_02815</name>
</gene>
<reference evidence="3" key="1">
    <citation type="journal article" date="2019" name="Int. J. Syst. Evol. Microbiol.">
        <title>The Global Catalogue of Microorganisms (GCM) 10K type strain sequencing project: providing services to taxonomists for standard genome sequencing and annotation.</title>
        <authorList>
            <consortium name="The Broad Institute Genomics Platform"/>
            <consortium name="The Broad Institute Genome Sequencing Center for Infectious Disease"/>
            <person name="Wu L."/>
            <person name="Ma J."/>
        </authorList>
    </citation>
    <scope>NUCLEOTIDE SEQUENCE [LARGE SCALE GENOMIC DNA]</scope>
    <source>
        <strain evidence="3">YIM 94188</strain>
    </source>
</reference>
<feature type="transmembrane region" description="Helical" evidence="1">
    <location>
        <begin position="115"/>
        <end position="142"/>
    </location>
</feature>
<feature type="transmembrane region" description="Helical" evidence="1">
    <location>
        <begin position="73"/>
        <end position="94"/>
    </location>
</feature>